<dbReference type="EMBL" id="FNKP01000002">
    <property type="protein sequence ID" value="SDR38352.1"/>
    <property type="molecule type" value="Genomic_DNA"/>
</dbReference>
<feature type="signal peptide" evidence="1">
    <location>
        <begin position="1"/>
        <end position="34"/>
    </location>
</feature>
<protein>
    <submittedName>
        <fullName evidence="3">Alginate export</fullName>
    </submittedName>
</protein>
<dbReference type="Pfam" id="PF13372">
    <property type="entry name" value="Alginate_exp"/>
    <property type="match status" value="1"/>
</dbReference>
<accession>A0A1H1IKZ8</accession>
<evidence type="ECO:0000313" key="3">
    <source>
        <dbReference type="EMBL" id="SDR38352.1"/>
    </source>
</evidence>
<dbReference type="Gene3D" id="2.40.160.100">
    <property type="match status" value="1"/>
</dbReference>
<sequence length="500" mass="54544">MASNAVMRKKRGPLHAVRVLLISSGLAAALPASAADMAVGSADDTTTGSAATTASAAAASDKSCARPTVMFNRWQENWSALANPCVPKRPFDSLKYIPLFGNPDAYISLGMVLRERLEMNDAPLFGLGSGRDDTYVLQRLEVHADVHLNSHVQIFTQFEDARPFGKDNVTPVDRNPLDLRQAFVAITEPLGPGEFKFRVGRQEMAFDLQRFVSVRDGPNVRQAFDAIWADYETGPWRWIAYATQPVQYRDQSDFDDVSNRDLTFSGVRVERKSVGPGDLSAYYSRYNRSNAKFLDATGNEHRDVFDARYAGNVNHIDWDVEAMYQSGHVGSKTIGAWAVGSLAGYTLASVPWTPRFGLQVDAASGDTHPGDGRIGTFNPLFPNGYYFALAGYTGYTNVIHVKPSLIVKPSSKLTLLAGVGLQWRETTADAVYGQGSSVVPGTAGTGNRWTGFYTQLRADYAINANLAAALEAVHFQVGPSLRDVGAKNADYVGAELKFSW</sequence>
<dbReference type="InterPro" id="IPR025388">
    <property type="entry name" value="Alginate_export_dom"/>
</dbReference>
<dbReference type="Proteomes" id="UP000183487">
    <property type="component" value="Unassembled WGS sequence"/>
</dbReference>
<keyword evidence="4" id="KW-1185">Reference proteome</keyword>
<evidence type="ECO:0000256" key="1">
    <source>
        <dbReference type="SAM" id="SignalP"/>
    </source>
</evidence>
<proteinExistence type="predicted"/>
<name>A0A1H1IKZ8_9BURK</name>
<evidence type="ECO:0000259" key="2">
    <source>
        <dbReference type="Pfam" id="PF13372"/>
    </source>
</evidence>
<dbReference type="AlphaFoldDB" id="A0A1H1IKZ8"/>
<reference evidence="4" key="1">
    <citation type="submission" date="2016-10" db="EMBL/GenBank/DDBJ databases">
        <authorList>
            <person name="Varghese N."/>
            <person name="Submissions S."/>
        </authorList>
    </citation>
    <scope>NUCLEOTIDE SEQUENCE [LARGE SCALE GENOMIC DNA]</scope>
    <source>
        <strain evidence="4">GAS106B</strain>
    </source>
</reference>
<feature type="domain" description="Alginate export" evidence="2">
    <location>
        <begin position="106"/>
        <end position="494"/>
    </location>
</feature>
<organism evidence="3 4">
    <name type="scientific">Paraburkholderia fungorum</name>
    <dbReference type="NCBI Taxonomy" id="134537"/>
    <lineage>
        <taxon>Bacteria</taxon>
        <taxon>Pseudomonadati</taxon>
        <taxon>Pseudomonadota</taxon>
        <taxon>Betaproteobacteria</taxon>
        <taxon>Burkholderiales</taxon>
        <taxon>Burkholderiaceae</taxon>
        <taxon>Paraburkholderia</taxon>
    </lineage>
</organism>
<dbReference type="InterPro" id="IPR053728">
    <property type="entry name" value="Alginate_Permeability_Chnl"/>
</dbReference>
<feature type="chain" id="PRO_5010248943" evidence="1">
    <location>
        <begin position="35"/>
        <end position="500"/>
    </location>
</feature>
<gene>
    <name evidence="3" type="ORF">SAMN05443245_5329</name>
</gene>
<evidence type="ECO:0000313" key="4">
    <source>
        <dbReference type="Proteomes" id="UP000183487"/>
    </source>
</evidence>
<keyword evidence="1" id="KW-0732">Signal</keyword>